<dbReference type="EMBL" id="LAZR01050665">
    <property type="protein sequence ID" value="KKK86850.1"/>
    <property type="molecule type" value="Genomic_DNA"/>
</dbReference>
<gene>
    <name evidence="1" type="ORF">LCGC14_2759100</name>
</gene>
<organism evidence="1">
    <name type="scientific">marine sediment metagenome</name>
    <dbReference type="NCBI Taxonomy" id="412755"/>
    <lineage>
        <taxon>unclassified sequences</taxon>
        <taxon>metagenomes</taxon>
        <taxon>ecological metagenomes</taxon>
    </lineage>
</organism>
<name>A0A0F8ZLH3_9ZZZZ</name>
<proteinExistence type="predicted"/>
<accession>A0A0F8ZLH3</accession>
<evidence type="ECO:0000313" key="1">
    <source>
        <dbReference type="EMBL" id="KKK86850.1"/>
    </source>
</evidence>
<dbReference type="AlphaFoldDB" id="A0A0F8ZLH3"/>
<sequence length="78" mass="8680">MIDPGLEKQLDSLVDRAHEFRHEYDLRGTPDSLKHCATAIGHIQQAERRRLRAKMIADIEAAHAEFDAAFGSLKAPAA</sequence>
<comment type="caution">
    <text evidence="1">The sequence shown here is derived from an EMBL/GenBank/DDBJ whole genome shotgun (WGS) entry which is preliminary data.</text>
</comment>
<reference evidence="1" key="1">
    <citation type="journal article" date="2015" name="Nature">
        <title>Complex archaea that bridge the gap between prokaryotes and eukaryotes.</title>
        <authorList>
            <person name="Spang A."/>
            <person name="Saw J.H."/>
            <person name="Jorgensen S.L."/>
            <person name="Zaremba-Niedzwiedzka K."/>
            <person name="Martijn J."/>
            <person name="Lind A.E."/>
            <person name="van Eijk R."/>
            <person name="Schleper C."/>
            <person name="Guy L."/>
            <person name="Ettema T.J."/>
        </authorList>
    </citation>
    <scope>NUCLEOTIDE SEQUENCE</scope>
</reference>
<protein>
    <submittedName>
        <fullName evidence="1">Uncharacterized protein</fullName>
    </submittedName>
</protein>